<protein>
    <submittedName>
        <fullName evidence="2">Uncharacterized protein</fullName>
    </submittedName>
</protein>
<reference evidence="2" key="1">
    <citation type="journal article" date="2020" name="Nature">
        <title>Giant virus diversity and host interactions through global metagenomics.</title>
        <authorList>
            <person name="Schulz F."/>
            <person name="Roux S."/>
            <person name="Paez-Espino D."/>
            <person name="Jungbluth S."/>
            <person name="Walsh D.A."/>
            <person name="Denef V.J."/>
            <person name="McMahon K.D."/>
            <person name="Konstantinidis K.T."/>
            <person name="Eloe-Fadrosh E.A."/>
            <person name="Kyrpides N.C."/>
            <person name="Woyke T."/>
        </authorList>
    </citation>
    <scope>NUCLEOTIDE SEQUENCE</scope>
    <source>
        <strain evidence="2">GVMAG-M-3300023174-60</strain>
    </source>
</reference>
<sequence length="210" mass="23779">MSCLNQQKVSPPRAITLQQAEAFEDKNATAAVCRSVPNGLNALNSQINDCTTTTELNRNTNFASNTFKLQKDLESLTGTVGDSLMMGDSMFGQFGYQDIAKQVKERHIELKTKKETLLKEVDKNESIIERSNRDFSDVKDTIKEPQSKKVLRFVEDYTMAFVVIAYLFMIISIIYVYTASSELKLVAFGKIFVGSCFLTMFLFMLMHFLT</sequence>
<feature type="transmembrane region" description="Helical" evidence="1">
    <location>
        <begin position="157"/>
        <end position="179"/>
    </location>
</feature>
<proteinExistence type="predicted"/>
<accession>A0A6C0DYZ1</accession>
<evidence type="ECO:0000256" key="1">
    <source>
        <dbReference type="SAM" id="Phobius"/>
    </source>
</evidence>
<keyword evidence="1" id="KW-1133">Transmembrane helix</keyword>
<feature type="transmembrane region" description="Helical" evidence="1">
    <location>
        <begin position="185"/>
        <end position="209"/>
    </location>
</feature>
<dbReference type="EMBL" id="MN739677">
    <property type="protein sequence ID" value="QHT20385.1"/>
    <property type="molecule type" value="Genomic_DNA"/>
</dbReference>
<dbReference type="AlphaFoldDB" id="A0A6C0DYZ1"/>
<evidence type="ECO:0000313" key="2">
    <source>
        <dbReference type="EMBL" id="QHT20385.1"/>
    </source>
</evidence>
<keyword evidence="1" id="KW-0472">Membrane</keyword>
<organism evidence="2">
    <name type="scientific">viral metagenome</name>
    <dbReference type="NCBI Taxonomy" id="1070528"/>
    <lineage>
        <taxon>unclassified sequences</taxon>
        <taxon>metagenomes</taxon>
        <taxon>organismal metagenomes</taxon>
    </lineage>
</organism>
<keyword evidence="1" id="KW-0812">Transmembrane</keyword>
<name>A0A6C0DYZ1_9ZZZZ</name>